<reference evidence="1 2" key="1">
    <citation type="journal article" date="2016" name="Virology">
        <title>The genome of AR9, a giant transducing Bacillus phage encoding two multisubunit RNA polymerases.</title>
        <authorList>
            <person name="Lavysh D."/>
            <person name="Sokolova M."/>
            <person name="Minakhin L."/>
            <person name="Yakunina M."/>
            <person name="Artamonova T."/>
            <person name="Kozyavkin S."/>
            <person name="Makarova K.S."/>
            <person name="Koonin E.V."/>
            <person name="Severinov K."/>
        </authorList>
    </citation>
    <scope>NUCLEOTIDE SEQUENCE [LARGE SCALE GENOMIC DNA]</scope>
</reference>
<dbReference type="EMBL" id="KU878088">
    <property type="protein sequence ID" value="AMS01204.1"/>
    <property type="molecule type" value="Genomic_DNA"/>
</dbReference>
<protein>
    <submittedName>
        <fullName evidence="1">Uncharacterized protein</fullName>
    </submittedName>
</protein>
<evidence type="ECO:0000313" key="2">
    <source>
        <dbReference type="Proteomes" id="UP000202618"/>
    </source>
</evidence>
<dbReference type="RefSeq" id="YP_009283024.1">
    <property type="nucleotide sequence ID" value="NC_031039.1"/>
</dbReference>
<dbReference type="Proteomes" id="UP000202618">
    <property type="component" value="Segment"/>
</dbReference>
<dbReference type="SUPFAM" id="SSF88659">
    <property type="entry name" value="Sigma3 and sigma4 domains of RNA polymerase sigma factors"/>
    <property type="match status" value="1"/>
</dbReference>
<dbReference type="Gene3D" id="1.10.150.20">
    <property type="entry name" value="5' to 3' exonuclease, C-terminal subdomain"/>
    <property type="match status" value="1"/>
</dbReference>
<proteinExistence type="predicted"/>
<organism evidence="1 2">
    <name type="scientific">Bacillus phage AR9</name>
    <dbReference type="NCBI Taxonomy" id="1815509"/>
    <lineage>
        <taxon>Viruses</taxon>
        <taxon>Duplodnaviria</taxon>
        <taxon>Heunggongvirae</taxon>
        <taxon>Uroviricota</taxon>
        <taxon>Caudoviricetes</taxon>
        <taxon>Takahashivirus</taxon>
        <taxon>Bacillus phage PBS1</taxon>
    </lineage>
</organism>
<dbReference type="GeneID" id="29058838"/>
<accession>A0A172JI21</accession>
<evidence type="ECO:0000313" key="1">
    <source>
        <dbReference type="EMBL" id="AMS01204.1"/>
    </source>
</evidence>
<dbReference type="KEGG" id="vg:29058838"/>
<gene>
    <name evidence="1" type="ORF">AR9_g120</name>
</gene>
<sequence>MVRKERRNIDKEIIEYFGINYELEDVIKFFKRNKDVITNNELQTVIIKFGGDRILSNEEVGQIVNLSSARVNQLVWTAFEKCKNEEIQEGKRKKNLTYQIDKDLLDLRTFNLLRRNGLDNLSKLIDYMSKKRLKSIDKLGDLSEKMILTALETMGISDKIITEYKKTHGIEGFEYKLYGAFITFENSDNSILDYFAIPENEETESYIRNQFPDKNITSIQYSPVSVNGFRILLTKLT</sequence>
<dbReference type="InterPro" id="IPR013324">
    <property type="entry name" value="RNA_pol_sigma_r3/r4-like"/>
</dbReference>
<name>A0A172JI21_BPPB1</name>
<dbReference type="SUPFAM" id="SSF47789">
    <property type="entry name" value="C-terminal domain of RNA polymerase alpha subunit"/>
    <property type="match status" value="1"/>
</dbReference>